<dbReference type="CDD" id="cd06261">
    <property type="entry name" value="TM_PBP2"/>
    <property type="match status" value="1"/>
</dbReference>
<dbReference type="PANTHER" id="PTHR43386:SF24">
    <property type="entry name" value="OLIGOPEPTIDE TRANSPORT SYSTEM PERMEASE PROTEIN AMID"/>
    <property type="match status" value="1"/>
</dbReference>
<evidence type="ECO:0000256" key="7">
    <source>
        <dbReference type="ARBA" id="ARBA00022989"/>
    </source>
</evidence>
<dbReference type="InterPro" id="IPR050366">
    <property type="entry name" value="BP-dependent_transpt_permease"/>
</dbReference>
<dbReference type="Gene3D" id="1.10.3720.10">
    <property type="entry name" value="MetI-like"/>
    <property type="match status" value="1"/>
</dbReference>
<feature type="domain" description="ABC transmembrane type-1" evidence="11">
    <location>
        <begin position="141"/>
        <end position="346"/>
    </location>
</feature>
<dbReference type="InterPro" id="IPR035906">
    <property type="entry name" value="MetI-like_sf"/>
</dbReference>
<keyword evidence="3" id="KW-1003">Cell membrane</keyword>
<feature type="transmembrane region" description="Helical" evidence="10">
    <location>
        <begin position="220"/>
        <end position="239"/>
    </location>
</feature>
<evidence type="ECO:0000313" key="12">
    <source>
        <dbReference type="EMBL" id="SCX87230.1"/>
    </source>
</evidence>
<dbReference type="Pfam" id="PF12911">
    <property type="entry name" value="OppC_N"/>
    <property type="match status" value="1"/>
</dbReference>
<dbReference type="AlphaFoldDB" id="A0A1G5BB54"/>
<organism evidence="12 13">
    <name type="scientific">Butyrivibrio hungatei</name>
    <dbReference type="NCBI Taxonomy" id="185008"/>
    <lineage>
        <taxon>Bacteria</taxon>
        <taxon>Bacillati</taxon>
        <taxon>Bacillota</taxon>
        <taxon>Clostridia</taxon>
        <taxon>Lachnospirales</taxon>
        <taxon>Lachnospiraceae</taxon>
        <taxon>Butyrivibrio</taxon>
    </lineage>
</organism>
<feature type="transmembrane region" description="Helical" evidence="10">
    <location>
        <begin position="328"/>
        <end position="346"/>
    </location>
</feature>
<evidence type="ECO:0000256" key="6">
    <source>
        <dbReference type="ARBA" id="ARBA00022927"/>
    </source>
</evidence>
<evidence type="ECO:0000256" key="10">
    <source>
        <dbReference type="RuleBase" id="RU363032"/>
    </source>
</evidence>
<dbReference type="Proteomes" id="UP000183047">
    <property type="component" value="Unassembled WGS sequence"/>
</dbReference>
<keyword evidence="6" id="KW-0653">Protein transport</keyword>
<name>A0A1G5BB54_9FIRM</name>
<evidence type="ECO:0000256" key="1">
    <source>
        <dbReference type="ARBA" id="ARBA00004651"/>
    </source>
</evidence>
<evidence type="ECO:0000259" key="11">
    <source>
        <dbReference type="PROSITE" id="PS50928"/>
    </source>
</evidence>
<evidence type="ECO:0000256" key="5">
    <source>
        <dbReference type="ARBA" id="ARBA00022856"/>
    </source>
</evidence>
<dbReference type="Pfam" id="PF00528">
    <property type="entry name" value="BPD_transp_1"/>
    <property type="match status" value="1"/>
</dbReference>
<evidence type="ECO:0000256" key="4">
    <source>
        <dbReference type="ARBA" id="ARBA00022692"/>
    </source>
</evidence>
<evidence type="ECO:0000256" key="2">
    <source>
        <dbReference type="ARBA" id="ARBA00022448"/>
    </source>
</evidence>
<feature type="transmembrane region" description="Helical" evidence="10">
    <location>
        <begin position="270"/>
        <end position="291"/>
    </location>
</feature>
<dbReference type="GO" id="GO:0015031">
    <property type="term" value="P:protein transport"/>
    <property type="evidence" value="ECO:0007669"/>
    <property type="project" value="UniProtKB-KW"/>
</dbReference>
<dbReference type="GO" id="GO:0055085">
    <property type="term" value="P:transmembrane transport"/>
    <property type="evidence" value="ECO:0007669"/>
    <property type="project" value="InterPro"/>
</dbReference>
<dbReference type="PANTHER" id="PTHR43386">
    <property type="entry name" value="OLIGOPEPTIDE TRANSPORT SYSTEM PERMEASE PROTEIN APPC"/>
    <property type="match status" value="1"/>
</dbReference>
<gene>
    <name evidence="12" type="ORF">SAMN02910451_00621</name>
</gene>
<dbReference type="SUPFAM" id="SSF161098">
    <property type="entry name" value="MetI-like"/>
    <property type="match status" value="1"/>
</dbReference>
<dbReference type="GO" id="GO:0015833">
    <property type="term" value="P:peptide transport"/>
    <property type="evidence" value="ECO:0007669"/>
    <property type="project" value="UniProtKB-KW"/>
</dbReference>
<keyword evidence="5" id="KW-0571">Peptide transport</keyword>
<comment type="subcellular location">
    <subcellularLocation>
        <location evidence="1 10">Cell membrane</location>
        <topology evidence="1 10">Multi-pass membrane protein</topology>
    </subcellularLocation>
</comment>
<comment type="similarity">
    <text evidence="9">Belongs to the binding-protein-dependent transport system permease family. OppBC subfamily.</text>
</comment>
<keyword evidence="2 10" id="KW-0813">Transport</keyword>
<keyword evidence="13" id="KW-1185">Reference proteome</keyword>
<keyword evidence="7 10" id="KW-1133">Transmembrane helix</keyword>
<evidence type="ECO:0000256" key="8">
    <source>
        <dbReference type="ARBA" id="ARBA00023136"/>
    </source>
</evidence>
<keyword evidence="4 10" id="KW-0812">Transmembrane</keyword>
<feature type="transmembrane region" description="Helical" evidence="10">
    <location>
        <begin position="143"/>
        <end position="168"/>
    </location>
</feature>
<dbReference type="InterPro" id="IPR025966">
    <property type="entry name" value="OppC_N"/>
</dbReference>
<sequence length="359" mass="39359">MIGDISDMDNKILSAQVNMDDFIPATEEEKEYMVQMRPSSTFFKDSVKRLLKNKVATVCFFIIVLITLAAIFVPMFWPYAYDQALGVIPGKPVDNTFNDLAPFEYGKAELKRIEKGESVVPHIFGTDAQGRDYFIRVVYGTRISLAVGFFASIIVLIIGMTIGAIAGYAGGKVDLIIMRIVDVIYSLPDMLMVILLSSVLKVVLEGTLEGTVLSKIGSNIISLFIVFGVLYWVSMARLIRGQILSLREQEYVLASQAAGAKGKWIILKHLIPNCFSVIVISTALQIPSAIFTESYLSFLGLGVNAPMPSLGSLASDALNGINSYPYRLVFPALVISLIVLSLNLFGDGLRDAFDPKLDT</sequence>
<feature type="transmembrane region" description="Helical" evidence="10">
    <location>
        <begin position="55"/>
        <end position="77"/>
    </location>
</feature>
<accession>A0A1G5BB54</accession>
<feature type="transmembrane region" description="Helical" evidence="10">
    <location>
        <begin position="180"/>
        <end position="200"/>
    </location>
</feature>
<evidence type="ECO:0000256" key="9">
    <source>
        <dbReference type="ARBA" id="ARBA00024202"/>
    </source>
</evidence>
<proteinExistence type="inferred from homology"/>
<reference evidence="13" key="1">
    <citation type="submission" date="2016-10" db="EMBL/GenBank/DDBJ databases">
        <authorList>
            <person name="Varghese N."/>
            <person name="Submissions S."/>
        </authorList>
    </citation>
    <scope>NUCLEOTIDE SEQUENCE [LARGE SCALE GENOMIC DNA]</scope>
    <source>
        <strain evidence="13">XBD2006</strain>
    </source>
</reference>
<dbReference type="PROSITE" id="PS50928">
    <property type="entry name" value="ABC_TM1"/>
    <property type="match status" value="1"/>
</dbReference>
<dbReference type="GO" id="GO:0005886">
    <property type="term" value="C:plasma membrane"/>
    <property type="evidence" value="ECO:0007669"/>
    <property type="project" value="UniProtKB-SubCell"/>
</dbReference>
<dbReference type="InterPro" id="IPR000515">
    <property type="entry name" value="MetI-like"/>
</dbReference>
<evidence type="ECO:0000313" key="13">
    <source>
        <dbReference type="Proteomes" id="UP000183047"/>
    </source>
</evidence>
<keyword evidence="8 10" id="KW-0472">Membrane</keyword>
<dbReference type="STRING" id="185008.bhn_I1026"/>
<protein>
    <submittedName>
        <fullName evidence="12">Oligopeptide transport system permease protein</fullName>
    </submittedName>
</protein>
<evidence type="ECO:0000256" key="3">
    <source>
        <dbReference type="ARBA" id="ARBA00022475"/>
    </source>
</evidence>
<dbReference type="EMBL" id="FMUR01000004">
    <property type="protein sequence ID" value="SCX87230.1"/>
    <property type="molecule type" value="Genomic_DNA"/>
</dbReference>